<keyword evidence="4" id="KW-1185">Reference proteome</keyword>
<gene>
    <name evidence="3" type="ORF">H9Y04_11960</name>
</gene>
<dbReference type="Proteomes" id="UP000642284">
    <property type="component" value="Unassembled WGS sequence"/>
</dbReference>
<dbReference type="PANTHER" id="PTHR11487:SF0">
    <property type="entry name" value="S-ACYL FATTY ACID SYNTHASE THIOESTERASE, MEDIUM CHAIN"/>
    <property type="match status" value="1"/>
</dbReference>
<evidence type="ECO:0000256" key="1">
    <source>
        <dbReference type="ARBA" id="ARBA00007169"/>
    </source>
</evidence>
<dbReference type="InterPro" id="IPR029058">
    <property type="entry name" value="AB_hydrolase_fold"/>
</dbReference>
<dbReference type="RefSeq" id="WP_187813712.1">
    <property type="nucleotide sequence ID" value="NZ_JACTVJ010000005.1"/>
</dbReference>
<accession>A0ABR7SCY2</accession>
<proteinExistence type="inferred from homology"/>
<protein>
    <submittedName>
        <fullName evidence="3">Thioesterase</fullName>
    </submittedName>
</protein>
<comment type="similarity">
    <text evidence="1">Belongs to the thioesterase family.</text>
</comment>
<sequence>MSAKTFTLKGAAPEHAALRLLLVPHAGAGAASGSGFAAHAPADWLVATARLPGRESRVREHTEDLADLVADVTATLRALPGTAPLIVVGVCSGAILALEAVRALQSEGDNAVTGFAAVSQWAVDRAPDPGRPRLRDTDDPVRILALLREFGGVPDSLAANEEMLELLLPPILGDMRAVEEYATAPEPRLACPLLTVFGDEDPLCPEERTEGWELFAEHSRTVWVPGGHMLLTDSPALLVDALAGNLDHFTADQRETARS</sequence>
<comment type="caution">
    <text evidence="3">The sequence shown here is derived from an EMBL/GenBank/DDBJ whole genome shotgun (WGS) entry which is preliminary data.</text>
</comment>
<dbReference type="Gene3D" id="3.40.50.1820">
    <property type="entry name" value="alpha/beta hydrolase"/>
    <property type="match status" value="1"/>
</dbReference>
<dbReference type="InterPro" id="IPR001031">
    <property type="entry name" value="Thioesterase"/>
</dbReference>
<dbReference type="PANTHER" id="PTHR11487">
    <property type="entry name" value="THIOESTERASE"/>
    <property type="match status" value="1"/>
</dbReference>
<reference evidence="3 4" key="1">
    <citation type="submission" date="2020-08" db="EMBL/GenBank/DDBJ databases">
        <title>Genemic of Streptomyces polyaspartic.</title>
        <authorList>
            <person name="Liu W."/>
        </authorList>
    </citation>
    <scope>NUCLEOTIDE SEQUENCE [LARGE SCALE GENOMIC DNA]</scope>
    <source>
        <strain evidence="3 4">TRM66268-LWL</strain>
    </source>
</reference>
<dbReference type="Pfam" id="PF00975">
    <property type="entry name" value="Thioesterase"/>
    <property type="match status" value="1"/>
</dbReference>
<dbReference type="SUPFAM" id="SSF53474">
    <property type="entry name" value="alpha/beta-Hydrolases"/>
    <property type="match status" value="1"/>
</dbReference>
<evidence type="ECO:0000259" key="2">
    <source>
        <dbReference type="Pfam" id="PF00975"/>
    </source>
</evidence>
<name>A0ABR7SCY2_9ACTN</name>
<dbReference type="InterPro" id="IPR012223">
    <property type="entry name" value="TEII"/>
</dbReference>
<organism evidence="3 4">
    <name type="scientific">Streptomyces polyasparticus</name>
    <dbReference type="NCBI Taxonomy" id="2767826"/>
    <lineage>
        <taxon>Bacteria</taxon>
        <taxon>Bacillati</taxon>
        <taxon>Actinomycetota</taxon>
        <taxon>Actinomycetes</taxon>
        <taxon>Kitasatosporales</taxon>
        <taxon>Streptomycetaceae</taxon>
        <taxon>Streptomyces</taxon>
    </lineage>
</organism>
<dbReference type="EMBL" id="JACTVJ010000005">
    <property type="protein sequence ID" value="MBC9713283.1"/>
    <property type="molecule type" value="Genomic_DNA"/>
</dbReference>
<feature type="domain" description="Thioesterase" evidence="2">
    <location>
        <begin position="19"/>
        <end position="234"/>
    </location>
</feature>
<evidence type="ECO:0000313" key="4">
    <source>
        <dbReference type="Proteomes" id="UP000642284"/>
    </source>
</evidence>
<evidence type="ECO:0000313" key="3">
    <source>
        <dbReference type="EMBL" id="MBC9713283.1"/>
    </source>
</evidence>